<accession>A0A9W7X3H2</accession>
<feature type="region of interest" description="Disordered" evidence="1">
    <location>
        <begin position="17"/>
        <end position="179"/>
    </location>
</feature>
<evidence type="ECO:0000256" key="3">
    <source>
        <dbReference type="SAM" id="SignalP"/>
    </source>
</evidence>
<proteinExistence type="predicted"/>
<feature type="compositionally biased region" description="Polar residues" evidence="1">
    <location>
        <begin position="128"/>
        <end position="177"/>
    </location>
</feature>
<feature type="compositionally biased region" description="Polar residues" evidence="1">
    <location>
        <begin position="63"/>
        <end position="74"/>
    </location>
</feature>
<feature type="chain" id="PRO_5040840695" evidence="3">
    <location>
        <begin position="23"/>
        <end position="277"/>
    </location>
</feature>
<comment type="caution">
    <text evidence="4">The sequence shown here is derived from an EMBL/GenBank/DDBJ whole genome shotgun (WGS) entry which is preliminary data.</text>
</comment>
<protein>
    <submittedName>
        <fullName evidence="4">Mucin-5AC-like</fullName>
    </submittedName>
</protein>
<keyword evidence="3" id="KW-0732">Signal</keyword>
<name>A0A9W7X3H2_TRIRA</name>
<evidence type="ECO:0000256" key="2">
    <source>
        <dbReference type="SAM" id="Phobius"/>
    </source>
</evidence>
<feature type="compositionally biased region" description="Low complexity" evidence="1">
    <location>
        <begin position="115"/>
        <end position="127"/>
    </location>
</feature>
<keyword evidence="2" id="KW-1133">Transmembrane helix</keyword>
<dbReference type="EMBL" id="JAFHDT010000001">
    <property type="protein sequence ID" value="KAI7813870.1"/>
    <property type="molecule type" value="Genomic_DNA"/>
</dbReference>
<evidence type="ECO:0000313" key="5">
    <source>
        <dbReference type="Proteomes" id="UP001059041"/>
    </source>
</evidence>
<organism evidence="4 5">
    <name type="scientific">Triplophysa rosa</name>
    <name type="common">Cave loach</name>
    <dbReference type="NCBI Taxonomy" id="992332"/>
    <lineage>
        <taxon>Eukaryota</taxon>
        <taxon>Metazoa</taxon>
        <taxon>Chordata</taxon>
        <taxon>Craniata</taxon>
        <taxon>Vertebrata</taxon>
        <taxon>Euteleostomi</taxon>
        <taxon>Actinopterygii</taxon>
        <taxon>Neopterygii</taxon>
        <taxon>Teleostei</taxon>
        <taxon>Ostariophysi</taxon>
        <taxon>Cypriniformes</taxon>
        <taxon>Nemacheilidae</taxon>
        <taxon>Triplophysa</taxon>
    </lineage>
</organism>
<reference evidence="4" key="1">
    <citation type="submission" date="2021-02" db="EMBL/GenBank/DDBJ databases">
        <title>Comparative genomics reveals that relaxation of natural selection precedes convergent phenotypic evolution of cavefish.</title>
        <authorList>
            <person name="Peng Z."/>
        </authorList>
    </citation>
    <scope>NUCLEOTIDE SEQUENCE</scope>
    <source>
        <tissue evidence="4">Muscle</tissue>
    </source>
</reference>
<feature type="signal peptide" evidence="3">
    <location>
        <begin position="1"/>
        <end position="22"/>
    </location>
</feature>
<keyword evidence="2" id="KW-0812">Transmembrane</keyword>
<evidence type="ECO:0000256" key="1">
    <source>
        <dbReference type="SAM" id="MobiDB-lite"/>
    </source>
</evidence>
<keyword evidence="5" id="KW-1185">Reference proteome</keyword>
<dbReference type="OrthoDB" id="8964390at2759"/>
<dbReference type="AlphaFoldDB" id="A0A9W7X3H2"/>
<feature type="compositionally biased region" description="Low complexity" evidence="1">
    <location>
        <begin position="75"/>
        <end position="86"/>
    </location>
</feature>
<gene>
    <name evidence="4" type="ORF">IRJ41_003354</name>
</gene>
<feature type="compositionally biased region" description="Polar residues" evidence="1">
    <location>
        <begin position="33"/>
        <end position="50"/>
    </location>
</feature>
<sequence>MDKRISIFIFSCFLLTWTGSDPDEPGAEPSNKDPPSSGESGSTKSPTNSSDPDKPGAEPSNKDPPSSGESGSTKSPTNSSGTSLSTGGYGPSPANGSQADTLRDPSEHGSVPHNSTDSTESGSSTSDNMESTSPASTMPNISVENQTDTSTTQKLDTASPTKNTSLSKDSSTRSPTTLPKLIAAATKVPSGSSENRNEEEKFIETSDKKYLWILLPVLCVLLAAIACLKFKCKKVQHRPEMTDNGTENASFQRTDSNKDGVMLLGVNKTPSGEENAI</sequence>
<keyword evidence="2" id="KW-0472">Membrane</keyword>
<dbReference type="Proteomes" id="UP001059041">
    <property type="component" value="Linkage Group LG1"/>
</dbReference>
<evidence type="ECO:0000313" key="4">
    <source>
        <dbReference type="EMBL" id="KAI7813870.1"/>
    </source>
</evidence>
<feature type="transmembrane region" description="Helical" evidence="2">
    <location>
        <begin position="210"/>
        <end position="228"/>
    </location>
</feature>